<gene>
    <name evidence="3" type="ORF">AOQ84DRAFT_370614</name>
</gene>
<protein>
    <recommendedName>
        <fullName evidence="2">DUF7924 domain-containing protein</fullName>
    </recommendedName>
</protein>
<evidence type="ECO:0000313" key="4">
    <source>
        <dbReference type="Proteomes" id="UP000250140"/>
    </source>
</evidence>
<sequence>MLGKRQRSSSPDPHVLKTPNFLTQCQLHQTRPSECSWEGSQYSVGIEVLLRPETLAAGLEQTYDFTRLKYPNCALDNEGNVGTFPLASLGLPPLTTANLERFNSGMALENETPPLNPSTPSRTSKAKSDPTTSATSKLETFGIFIGRKHQQPPDLVALVKAISTKPRTGQLSPNSANVAKLWESTQFMGEESAIMWLVGELIGEPALSKDERAYKYVCREKKINFPRGCVPTWKNESLDKAMLRAGLPETPQPDICFGYLTRRMANAGRLDAPFSEELEATLINNTDYNRLSEIMHFPFLTWQWKGSDGSNAKAQAQGARDGAAVVANLHQFYQTRGIQHPSASSTCHFSGTATADSCYLYVHWRLEAIGKHPTYHMDRIASGNLDDADQIAGFRRVIRNIFDHAIGARLTEIKNSIAGVAAATGFDDVRPAPSSSSGTAYGFGSNKRRRVSGGTE</sequence>
<feature type="compositionally biased region" description="Polar residues" evidence="1">
    <location>
        <begin position="118"/>
        <end position="134"/>
    </location>
</feature>
<dbReference type="Pfam" id="PF25545">
    <property type="entry name" value="DUF7924"/>
    <property type="match status" value="1"/>
</dbReference>
<feature type="domain" description="DUF7924" evidence="2">
    <location>
        <begin position="240"/>
        <end position="416"/>
    </location>
</feature>
<feature type="region of interest" description="Disordered" evidence="1">
    <location>
        <begin position="107"/>
        <end position="134"/>
    </location>
</feature>
<accession>A0A8E2FDV9</accession>
<name>A0A8E2FDV9_9PEZI</name>
<dbReference type="Proteomes" id="UP000250140">
    <property type="component" value="Unassembled WGS sequence"/>
</dbReference>
<evidence type="ECO:0000313" key="3">
    <source>
        <dbReference type="EMBL" id="OCL15171.1"/>
    </source>
</evidence>
<dbReference type="OrthoDB" id="5426775at2759"/>
<dbReference type="PANTHER" id="PTHR42470">
    <property type="entry name" value="VAST DOMAIN-CONTAINING PROTEIN"/>
    <property type="match status" value="1"/>
</dbReference>
<keyword evidence="4" id="KW-1185">Reference proteome</keyword>
<proteinExistence type="predicted"/>
<dbReference type="EMBL" id="KV748479">
    <property type="protein sequence ID" value="OCL15171.1"/>
    <property type="molecule type" value="Genomic_DNA"/>
</dbReference>
<feature type="compositionally biased region" description="Basic residues" evidence="1">
    <location>
        <begin position="446"/>
        <end position="456"/>
    </location>
</feature>
<reference evidence="3 4" key="1">
    <citation type="journal article" date="2016" name="Nat. Commun.">
        <title>Ectomycorrhizal ecology is imprinted in the genome of the dominant symbiotic fungus Cenococcum geophilum.</title>
        <authorList>
            <consortium name="DOE Joint Genome Institute"/>
            <person name="Peter M."/>
            <person name="Kohler A."/>
            <person name="Ohm R.A."/>
            <person name="Kuo A."/>
            <person name="Krutzmann J."/>
            <person name="Morin E."/>
            <person name="Arend M."/>
            <person name="Barry K.W."/>
            <person name="Binder M."/>
            <person name="Choi C."/>
            <person name="Clum A."/>
            <person name="Copeland A."/>
            <person name="Grisel N."/>
            <person name="Haridas S."/>
            <person name="Kipfer T."/>
            <person name="LaButti K."/>
            <person name="Lindquist E."/>
            <person name="Lipzen A."/>
            <person name="Maire R."/>
            <person name="Meier B."/>
            <person name="Mihaltcheva S."/>
            <person name="Molinier V."/>
            <person name="Murat C."/>
            <person name="Poggeler S."/>
            <person name="Quandt C.A."/>
            <person name="Sperisen C."/>
            <person name="Tritt A."/>
            <person name="Tisserant E."/>
            <person name="Crous P.W."/>
            <person name="Henrissat B."/>
            <person name="Nehls U."/>
            <person name="Egli S."/>
            <person name="Spatafora J.W."/>
            <person name="Grigoriev I.V."/>
            <person name="Martin F.M."/>
        </authorList>
    </citation>
    <scope>NUCLEOTIDE SEQUENCE [LARGE SCALE GENOMIC DNA]</scope>
    <source>
        <strain evidence="3 4">CBS 207.34</strain>
    </source>
</reference>
<dbReference type="InterPro" id="IPR057684">
    <property type="entry name" value="DUF7924"/>
</dbReference>
<evidence type="ECO:0000256" key="1">
    <source>
        <dbReference type="SAM" id="MobiDB-lite"/>
    </source>
</evidence>
<dbReference type="AlphaFoldDB" id="A0A8E2FDV9"/>
<feature type="region of interest" description="Disordered" evidence="1">
    <location>
        <begin position="431"/>
        <end position="456"/>
    </location>
</feature>
<organism evidence="3 4">
    <name type="scientific">Glonium stellatum</name>
    <dbReference type="NCBI Taxonomy" id="574774"/>
    <lineage>
        <taxon>Eukaryota</taxon>
        <taxon>Fungi</taxon>
        <taxon>Dikarya</taxon>
        <taxon>Ascomycota</taxon>
        <taxon>Pezizomycotina</taxon>
        <taxon>Dothideomycetes</taxon>
        <taxon>Pleosporomycetidae</taxon>
        <taxon>Gloniales</taxon>
        <taxon>Gloniaceae</taxon>
        <taxon>Glonium</taxon>
    </lineage>
</organism>
<evidence type="ECO:0000259" key="2">
    <source>
        <dbReference type="Pfam" id="PF25545"/>
    </source>
</evidence>
<dbReference type="PANTHER" id="PTHR42470:SF1">
    <property type="entry name" value="VAST DOMAIN-CONTAINING PROTEIN"/>
    <property type="match status" value="1"/>
</dbReference>